<dbReference type="Proteomes" id="UP000626242">
    <property type="component" value="Unassembled WGS sequence"/>
</dbReference>
<evidence type="ECO:0000313" key="3">
    <source>
        <dbReference type="Proteomes" id="UP000626242"/>
    </source>
</evidence>
<evidence type="ECO:0008006" key="4">
    <source>
        <dbReference type="Google" id="ProtNLM"/>
    </source>
</evidence>
<keyword evidence="1" id="KW-0472">Membrane</keyword>
<keyword evidence="1" id="KW-0812">Transmembrane</keyword>
<evidence type="ECO:0000313" key="2">
    <source>
        <dbReference type="EMBL" id="MBD8017762.1"/>
    </source>
</evidence>
<name>A0ABR8WL20_9FLAO</name>
<gene>
    <name evidence="2" type="ORF">H9628_04700</name>
</gene>
<reference evidence="2 3" key="1">
    <citation type="submission" date="2020-08" db="EMBL/GenBank/DDBJ databases">
        <title>A Genomic Blueprint of the Chicken Gut Microbiome.</title>
        <authorList>
            <person name="Gilroy R."/>
            <person name="Ravi A."/>
            <person name="Getino M."/>
            <person name="Pursley I."/>
            <person name="Horton D.L."/>
            <person name="Alikhan N.-F."/>
            <person name="Baker D."/>
            <person name="Gharbi K."/>
            <person name="Hall N."/>
            <person name="Watson M."/>
            <person name="Adriaenssens E.M."/>
            <person name="Foster-Nyarko E."/>
            <person name="Jarju S."/>
            <person name="Secka A."/>
            <person name="Antonio M."/>
            <person name="Oren A."/>
            <person name="Chaudhuri R."/>
            <person name="La Ragione R.M."/>
            <person name="Hildebrand F."/>
            <person name="Pallen M.J."/>
        </authorList>
    </citation>
    <scope>NUCLEOTIDE SEQUENCE [LARGE SCALE GENOMIC DNA]</scope>
    <source>
        <strain evidence="2 3">Sa1CVA4</strain>
    </source>
</reference>
<proteinExistence type="predicted"/>
<keyword evidence="3" id="KW-1185">Reference proteome</keyword>
<feature type="transmembrane region" description="Helical" evidence="1">
    <location>
        <begin position="100"/>
        <end position="121"/>
    </location>
</feature>
<protein>
    <recommendedName>
        <fullName evidence="4">DUF4345 domain-containing protein</fullName>
    </recommendedName>
</protein>
<accession>A0ABR8WL20</accession>
<feature type="transmembrane region" description="Helical" evidence="1">
    <location>
        <begin position="73"/>
        <end position="94"/>
    </location>
</feature>
<comment type="caution">
    <text evidence="2">The sequence shown here is derived from an EMBL/GenBank/DDBJ whole genome shotgun (WGS) entry which is preliminary data.</text>
</comment>
<dbReference type="RefSeq" id="WP_251832975.1">
    <property type="nucleotide sequence ID" value="NZ_JACSPS010000002.1"/>
</dbReference>
<keyword evidence="1" id="KW-1133">Transmembrane helix</keyword>
<organism evidence="2 3">
    <name type="scientific">Kaistella pullorum</name>
    <dbReference type="NCBI Taxonomy" id="2763074"/>
    <lineage>
        <taxon>Bacteria</taxon>
        <taxon>Pseudomonadati</taxon>
        <taxon>Bacteroidota</taxon>
        <taxon>Flavobacteriia</taxon>
        <taxon>Flavobacteriales</taxon>
        <taxon>Weeksellaceae</taxon>
        <taxon>Chryseobacterium group</taxon>
        <taxon>Kaistella</taxon>
    </lineage>
</organism>
<dbReference type="EMBL" id="JACSPS010000002">
    <property type="protein sequence ID" value="MBD8017762.1"/>
    <property type="molecule type" value="Genomic_DNA"/>
</dbReference>
<feature type="transmembrane region" description="Helical" evidence="1">
    <location>
        <begin position="38"/>
        <end position="61"/>
    </location>
</feature>
<sequence length="123" mass="13914">MNKTILTVALTLFGLITLFVSSSVLFDWFGIRQKEGNFVTAVVWANWLCGFLYLISAYFIFKGNLAAKNTLSVALGFILLGYVYLFIHIQSGVLYEIKTFMALAFRLILTGIFLLTTIKILRK</sequence>
<evidence type="ECO:0000256" key="1">
    <source>
        <dbReference type="SAM" id="Phobius"/>
    </source>
</evidence>